<comment type="caution">
    <text evidence="2">The sequence shown here is derived from an EMBL/GenBank/DDBJ whole genome shotgun (WGS) entry which is preliminary data.</text>
</comment>
<protein>
    <recommendedName>
        <fullName evidence="1">Amidohydrolase-related domain-containing protein</fullName>
    </recommendedName>
</protein>
<dbReference type="GO" id="GO:0016787">
    <property type="term" value="F:hydrolase activity"/>
    <property type="evidence" value="ECO:0007669"/>
    <property type="project" value="InterPro"/>
</dbReference>
<dbReference type="InterPro" id="IPR032466">
    <property type="entry name" value="Metal_Hydrolase"/>
</dbReference>
<dbReference type="OrthoDB" id="9787654at2"/>
<organism evidence="2 3">
    <name type="scientific">Bordetella genomosp. 5</name>
    <dbReference type="NCBI Taxonomy" id="1395608"/>
    <lineage>
        <taxon>Bacteria</taxon>
        <taxon>Pseudomonadati</taxon>
        <taxon>Pseudomonadota</taxon>
        <taxon>Betaproteobacteria</taxon>
        <taxon>Burkholderiales</taxon>
        <taxon>Alcaligenaceae</taxon>
        <taxon>Bordetella</taxon>
    </lineage>
</organism>
<dbReference type="SUPFAM" id="SSF51556">
    <property type="entry name" value="Metallo-dependent hydrolases"/>
    <property type="match status" value="1"/>
</dbReference>
<dbReference type="Proteomes" id="UP000216913">
    <property type="component" value="Unassembled WGS sequence"/>
</dbReference>
<accession>A0A261U012</accession>
<dbReference type="RefSeq" id="WP_094798916.1">
    <property type="nucleotide sequence ID" value="NZ_NEVP01000003.1"/>
</dbReference>
<dbReference type="Gene3D" id="3.20.20.140">
    <property type="entry name" value="Metal-dependent hydrolases"/>
    <property type="match status" value="1"/>
</dbReference>
<dbReference type="PANTHER" id="PTHR35563">
    <property type="entry name" value="BARREL METAL-DEPENDENT HYDROLASE, PUTATIVE (AFU_ORTHOLOGUE AFUA_1G16240)-RELATED"/>
    <property type="match status" value="1"/>
</dbReference>
<keyword evidence="3" id="KW-1185">Reference proteome</keyword>
<evidence type="ECO:0000259" key="1">
    <source>
        <dbReference type="Pfam" id="PF04909"/>
    </source>
</evidence>
<name>A0A261U012_9BORD</name>
<dbReference type="AlphaFoldDB" id="A0A261U012"/>
<dbReference type="EMBL" id="NEVP01000003">
    <property type="protein sequence ID" value="OZI54193.1"/>
    <property type="molecule type" value="Genomic_DNA"/>
</dbReference>
<dbReference type="InterPro" id="IPR052358">
    <property type="entry name" value="Aro_Compnd_Degr_Hydrolases"/>
</dbReference>
<proteinExistence type="predicted"/>
<evidence type="ECO:0000313" key="3">
    <source>
        <dbReference type="Proteomes" id="UP000216913"/>
    </source>
</evidence>
<dbReference type="InterPro" id="IPR006680">
    <property type="entry name" value="Amidohydro-rel"/>
</dbReference>
<gene>
    <name evidence="2" type="ORF">CAL25_05280</name>
</gene>
<reference evidence="2 3" key="1">
    <citation type="submission" date="2017-05" db="EMBL/GenBank/DDBJ databases">
        <title>Complete and WGS of Bordetella genogroups.</title>
        <authorList>
            <person name="Spilker T."/>
            <person name="LiPuma J."/>
        </authorList>
    </citation>
    <scope>NUCLEOTIDE SEQUENCE [LARGE SCALE GENOMIC DNA]</scope>
    <source>
        <strain evidence="2 3">AU10456</strain>
    </source>
</reference>
<dbReference type="PANTHER" id="PTHR35563:SF2">
    <property type="entry name" value="BARREL METAL-DEPENDENT HYDROLASE, PUTATIVE (AFU_ORTHOLOGUE AFUA_1G16240)-RELATED"/>
    <property type="match status" value="1"/>
</dbReference>
<dbReference type="Pfam" id="PF04909">
    <property type="entry name" value="Amidohydro_2"/>
    <property type="match status" value="1"/>
</dbReference>
<evidence type="ECO:0000313" key="2">
    <source>
        <dbReference type="EMBL" id="OZI54193.1"/>
    </source>
</evidence>
<sequence>MPASWAWPSRASLDTEATGALARRIAPLGWHVQLHVDGAALVALSPWLRALPVPVVLDHMGRLNPAHAPDSPPWQTLRALLAEPHIWGKLSAPYLLDPGGVPGYRALAPVTEMLLETAPQRLLWGSDWPHPGWHAQGHPPLDEAALRDWAWRQLDARGIARAVLVDNPARLFGFGGIAG</sequence>
<feature type="domain" description="Amidohydrolase-related" evidence="1">
    <location>
        <begin position="19"/>
        <end position="174"/>
    </location>
</feature>